<feature type="signal peptide" evidence="1">
    <location>
        <begin position="1"/>
        <end position="20"/>
    </location>
</feature>
<dbReference type="CDD" id="cd05379">
    <property type="entry name" value="CAP_bacterial"/>
    <property type="match status" value="1"/>
</dbReference>
<dbReference type="PANTHER" id="PTHR31157:SF1">
    <property type="entry name" value="SCP DOMAIN-CONTAINING PROTEIN"/>
    <property type="match status" value="1"/>
</dbReference>
<accession>A0A1I7G1N7</accession>
<dbReference type="EMBL" id="FPBK01000003">
    <property type="protein sequence ID" value="SFU42327.1"/>
    <property type="molecule type" value="Genomic_DNA"/>
</dbReference>
<dbReference type="SUPFAM" id="SSF55797">
    <property type="entry name" value="PR-1-like"/>
    <property type="match status" value="1"/>
</dbReference>
<proteinExistence type="predicted"/>
<dbReference type="AlphaFoldDB" id="A0A1I7G1N7"/>
<dbReference type="OrthoDB" id="632640at2"/>
<sequence>MKKILLLLCGVFTISIQAQYCQKETAIIKAELAKLVNQLREEKGATPLAFHPILAKAAAHHSKYMSSTNSLTHTESEVGYKTPFDRVHTFKGKDFISVGENVLYITVVTKNNKKAQLKAVAKQMFENWKDSPGHYANMVNPEYEFGDFGFEYNLKQKILFATQVFATKGVTIPGQLSDDDFGLTKASDDCKEAIGNLGNLVLNMGNSLRIEGRDVVLYYHSKEYFKEIIKNPQDGLAVDLLKRDQFACGAKNQLDVSPVHDGILLPPVYKEELWTHNTAESDYRVIVKLGTIPENLNVADYTPALILIKDGQACSEIYQAEVPSDEYSLRPVVAVTKDEPSVALRKEGIIQSQIINYDFNANQTKPIHIPKIAKVVTPIHSIAIQAYSSVEGDSIHNIQLQNARAAYIQKQLQKILDLKNVPFNIEAKEHWDLMDFQLNYFDRQSLLKVSHDSLKQVLANRDQNFPWDSLLFVQRKATAVVHYKGNLDTFDPYNFETLATQNFRTAVATQNVALANKTLYHMYTDSILYNKNVLFEPQVMPFVKAHKELVTNFSANLTESWNEYEIIRYMNHWLSFSETLTTDQKHNILQLYSLVCHRLLNNWDVAAERLAKVIHPSKIEPLIYEGISDELMLNLHLSFLKYYGQINDREGINKSFDFIVNYFKARTLAPEDDNALVLFFNNWSSYNATNSYLLEKYQKELLDEDGLFIFIQTLNFSNESIPDLSMYEVHQKAISKNKERWCQWLQKDFQTLRNENIKQLYCETCSL</sequence>
<dbReference type="RefSeq" id="WP_093024190.1">
    <property type="nucleotide sequence ID" value="NZ_FPBK01000003.1"/>
</dbReference>
<keyword evidence="4" id="KW-1185">Reference proteome</keyword>
<dbReference type="InterPro" id="IPR014044">
    <property type="entry name" value="CAP_dom"/>
</dbReference>
<dbReference type="PANTHER" id="PTHR31157">
    <property type="entry name" value="SCP DOMAIN-CONTAINING PROTEIN"/>
    <property type="match status" value="1"/>
</dbReference>
<dbReference type="Proteomes" id="UP000199138">
    <property type="component" value="Unassembled WGS sequence"/>
</dbReference>
<protein>
    <submittedName>
        <fullName evidence="3">Cysteine-rich secretory protein family protein</fullName>
    </submittedName>
</protein>
<evidence type="ECO:0000259" key="2">
    <source>
        <dbReference type="Pfam" id="PF00188"/>
    </source>
</evidence>
<dbReference type="InterPro" id="IPR035940">
    <property type="entry name" value="CAP_sf"/>
</dbReference>
<organism evidence="3 4">
    <name type="scientific">Pustulibacterium marinum</name>
    <dbReference type="NCBI Taxonomy" id="1224947"/>
    <lineage>
        <taxon>Bacteria</taxon>
        <taxon>Pseudomonadati</taxon>
        <taxon>Bacteroidota</taxon>
        <taxon>Flavobacteriia</taxon>
        <taxon>Flavobacteriales</taxon>
        <taxon>Flavobacteriaceae</taxon>
        <taxon>Pustulibacterium</taxon>
    </lineage>
</organism>
<evidence type="ECO:0000313" key="3">
    <source>
        <dbReference type="EMBL" id="SFU42327.1"/>
    </source>
</evidence>
<evidence type="ECO:0000256" key="1">
    <source>
        <dbReference type="SAM" id="SignalP"/>
    </source>
</evidence>
<keyword evidence="1" id="KW-0732">Signal</keyword>
<gene>
    <name evidence="3" type="ORF">SAMN05216480_10363</name>
</gene>
<dbReference type="Gene3D" id="3.40.33.10">
    <property type="entry name" value="CAP"/>
    <property type="match status" value="1"/>
</dbReference>
<dbReference type="STRING" id="1224947.SAMN05216480_10363"/>
<feature type="domain" description="SCP" evidence="2">
    <location>
        <begin position="35"/>
        <end position="145"/>
    </location>
</feature>
<evidence type="ECO:0000313" key="4">
    <source>
        <dbReference type="Proteomes" id="UP000199138"/>
    </source>
</evidence>
<reference evidence="3 4" key="1">
    <citation type="submission" date="2016-10" db="EMBL/GenBank/DDBJ databases">
        <authorList>
            <person name="de Groot N.N."/>
        </authorList>
    </citation>
    <scope>NUCLEOTIDE SEQUENCE [LARGE SCALE GENOMIC DNA]</scope>
    <source>
        <strain evidence="3 4">CGMCC 1.12333</strain>
    </source>
</reference>
<feature type="chain" id="PRO_5011516579" evidence="1">
    <location>
        <begin position="21"/>
        <end position="767"/>
    </location>
</feature>
<name>A0A1I7G1N7_9FLAO</name>
<dbReference type="Pfam" id="PF00188">
    <property type="entry name" value="CAP"/>
    <property type="match status" value="1"/>
</dbReference>